<dbReference type="AlphaFoldDB" id="A0A084TI14"/>
<evidence type="ECO:0000256" key="1">
    <source>
        <dbReference type="ARBA" id="ARBA00006464"/>
    </source>
</evidence>
<reference evidence="3 4" key="1">
    <citation type="journal article" date="2014" name="Genome Announc.">
        <title>Draft Genome Sequence of the Algicidal Bacterium Mangrovimonas yunxiaonensis Strain LY01.</title>
        <authorList>
            <person name="Li Y."/>
            <person name="Zhu H."/>
            <person name="Li C."/>
            <person name="Zhang H."/>
            <person name="Chen Z."/>
            <person name="Zheng W."/>
            <person name="Xu H."/>
            <person name="Zheng T."/>
        </authorList>
    </citation>
    <scope>NUCLEOTIDE SEQUENCE [LARGE SCALE GENOMIC DNA]</scope>
    <source>
        <strain evidence="3 4">LY01</strain>
    </source>
</reference>
<comment type="caution">
    <text evidence="3">The sequence shown here is derived from an EMBL/GenBank/DDBJ whole genome shotgun (WGS) entry which is preliminary data.</text>
</comment>
<name>A0A084TI14_9FLAO</name>
<comment type="similarity">
    <text evidence="1">Belongs to the bacterial sugar transferase family.</text>
</comment>
<protein>
    <submittedName>
        <fullName evidence="3">Sugar transferase</fullName>
    </submittedName>
</protein>
<gene>
    <name evidence="3" type="ORF">IA57_07625</name>
</gene>
<dbReference type="Pfam" id="PF02397">
    <property type="entry name" value="Bac_transf"/>
    <property type="match status" value="1"/>
</dbReference>
<proteinExistence type="inferred from homology"/>
<evidence type="ECO:0000259" key="2">
    <source>
        <dbReference type="Pfam" id="PF02397"/>
    </source>
</evidence>
<keyword evidence="3" id="KW-0808">Transferase</keyword>
<dbReference type="PANTHER" id="PTHR30576">
    <property type="entry name" value="COLANIC BIOSYNTHESIS UDP-GLUCOSE LIPID CARRIER TRANSFERASE"/>
    <property type="match status" value="1"/>
</dbReference>
<dbReference type="eggNOG" id="COG2148">
    <property type="taxonomic scope" value="Bacteria"/>
</dbReference>
<dbReference type="STRING" id="1197477.IA57_07625"/>
<dbReference type="GO" id="GO:0016780">
    <property type="term" value="F:phosphotransferase activity, for other substituted phosphate groups"/>
    <property type="evidence" value="ECO:0007669"/>
    <property type="project" value="TreeGrafter"/>
</dbReference>
<sequence>MLKTIFDTVMALVLLLVLGVPLLLLWGLSSIDVQANGLFLQTRIGQYGQPFTIYKLQTVHPKKRTVTKWGQFLRRSKLDEWPQLINILKGEMSFVGPRPDIPGYYDQLQGEARNILTLKPGISSWAAIKYKHEETLLAQQPNPLQYNDEVIFPDKVKMNLDYYYNKSFCGDLRILWKTIF</sequence>
<organism evidence="3 4">
    <name type="scientific">Mangrovimonas yunxiaonensis</name>
    <dbReference type="NCBI Taxonomy" id="1197477"/>
    <lineage>
        <taxon>Bacteria</taxon>
        <taxon>Pseudomonadati</taxon>
        <taxon>Bacteroidota</taxon>
        <taxon>Flavobacteriia</taxon>
        <taxon>Flavobacteriales</taxon>
        <taxon>Flavobacteriaceae</taxon>
        <taxon>Mangrovimonas</taxon>
    </lineage>
</organism>
<dbReference type="EMBL" id="JPFK01000007">
    <property type="protein sequence ID" value="KFB00350.1"/>
    <property type="molecule type" value="Genomic_DNA"/>
</dbReference>
<evidence type="ECO:0000313" key="3">
    <source>
        <dbReference type="EMBL" id="KFB00350.1"/>
    </source>
</evidence>
<dbReference type="OrthoDB" id="9808602at2"/>
<reference evidence="4" key="2">
    <citation type="submission" date="2014-07" db="EMBL/GenBank/DDBJ databases">
        <title>Genome sequence of Mangrovimonas yunxiaonensis.</title>
        <authorList>
            <person name="Li Y."/>
            <person name="Zheng T."/>
        </authorList>
    </citation>
    <scope>NUCLEOTIDE SEQUENCE [LARGE SCALE GENOMIC DNA]</scope>
    <source>
        <strain evidence="4">LY01</strain>
    </source>
</reference>
<dbReference type="PANTHER" id="PTHR30576:SF0">
    <property type="entry name" value="UNDECAPRENYL-PHOSPHATE N-ACETYLGALACTOSAMINYL 1-PHOSPHATE TRANSFERASE-RELATED"/>
    <property type="match status" value="1"/>
</dbReference>
<dbReference type="InterPro" id="IPR003362">
    <property type="entry name" value="Bact_transf"/>
</dbReference>
<accession>A0A084TI14</accession>
<dbReference type="Proteomes" id="UP000028521">
    <property type="component" value="Unassembled WGS sequence"/>
</dbReference>
<feature type="domain" description="Bacterial sugar transferase" evidence="2">
    <location>
        <begin position="3"/>
        <end position="179"/>
    </location>
</feature>
<evidence type="ECO:0000313" key="4">
    <source>
        <dbReference type="Proteomes" id="UP000028521"/>
    </source>
</evidence>
<dbReference type="RefSeq" id="WP_036121466.1">
    <property type="nucleotide sequence ID" value="NZ_BMET01000001.1"/>
</dbReference>
<keyword evidence="4" id="KW-1185">Reference proteome</keyword>